<dbReference type="EMBL" id="JACHVX010000002">
    <property type="protein sequence ID" value="MBB2922243.1"/>
    <property type="molecule type" value="Genomic_DNA"/>
</dbReference>
<name>A0A7W4UDL3_9CELL</name>
<comment type="caution">
    <text evidence="3">The sequence shown here is derived from an EMBL/GenBank/DDBJ whole genome shotgun (WGS) entry which is preliminary data.</text>
</comment>
<protein>
    <recommendedName>
        <fullName evidence="2">YCII-related domain-containing protein</fullName>
    </recommendedName>
</protein>
<evidence type="ECO:0000256" key="1">
    <source>
        <dbReference type="ARBA" id="ARBA00007689"/>
    </source>
</evidence>
<dbReference type="PANTHER" id="PTHR35174">
    <property type="entry name" value="BLL7171 PROTEIN-RELATED"/>
    <property type="match status" value="1"/>
</dbReference>
<dbReference type="PANTHER" id="PTHR35174:SF3">
    <property type="entry name" value="BLL7171 PROTEIN"/>
    <property type="match status" value="1"/>
</dbReference>
<dbReference type="InterPro" id="IPR005545">
    <property type="entry name" value="YCII"/>
</dbReference>
<dbReference type="Gene3D" id="3.30.70.1060">
    <property type="entry name" value="Dimeric alpha+beta barrel"/>
    <property type="match status" value="1"/>
</dbReference>
<evidence type="ECO:0000259" key="2">
    <source>
        <dbReference type="Pfam" id="PF03795"/>
    </source>
</evidence>
<reference evidence="3 4" key="1">
    <citation type="submission" date="2020-08" db="EMBL/GenBank/DDBJ databases">
        <title>The Agave Microbiome: Exploring the role of microbial communities in plant adaptations to desert environments.</title>
        <authorList>
            <person name="Partida-Martinez L.P."/>
        </authorList>
    </citation>
    <scope>NUCLEOTIDE SEQUENCE [LARGE SCALE GENOMIC DNA]</scope>
    <source>
        <strain evidence="3 4">RAS26</strain>
    </source>
</reference>
<accession>A0A7W4UDL3</accession>
<proteinExistence type="inferred from homology"/>
<dbReference type="Pfam" id="PF03795">
    <property type="entry name" value="YCII"/>
    <property type="match status" value="1"/>
</dbReference>
<gene>
    <name evidence="3" type="ORF">FHR80_001155</name>
</gene>
<evidence type="ECO:0000313" key="3">
    <source>
        <dbReference type="EMBL" id="MBB2922243.1"/>
    </source>
</evidence>
<dbReference type="Proteomes" id="UP000518206">
    <property type="component" value="Unassembled WGS sequence"/>
</dbReference>
<reference evidence="3 4" key="2">
    <citation type="submission" date="2020-08" db="EMBL/GenBank/DDBJ databases">
        <authorList>
            <person name="Partida-Martinez L."/>
            <person name="Huntemann M."/>
            <person name="Clum A."/>
            <person name="Wang J."/>
            <person name="Palaniappan K."/>
            <person name="Ritter S."/>
            <person name="Chen I.-M."/>
            <person name="Stamatis D."/>
            <person name="Reddy T."/>
            <person name="O'Malley R."/>
            <person name="Daum C."/>
            <person name="Shapiro N."/>
            <person name="Ivanova N."/>
            <person name="Kyrpides N."/>
            <person name="Woyke T."/>
        </authorList>
    </citation>
    <scope>NUCLEOTIDE SEQUENCE [LARGE SCALE GENOMIC DNA]</scope>
    <source>
        <strain evidence="3 4">RAS26</strain>
    </source>
</reference>
<dbReference type="AlphaFoldDB" id="A0A7W4UDL3"/>
<sequence>MRYMIMMDYGGVESACESMDRWTPEELQAHFAFQSALQAELVERGEFVDGQGLASPDQAKFVVSDGVGAPVVIDGPYPEGKELLAGYWLVDVDSLDRAVEIAAKASAAPAQGGLPLQQRMEVREVMSAPSPE</sequence>
<comment type="similarity">
    <text evidence="1">Belongs to the YciI family.</text>
</comment>
<feature type="domain" description="YCII-related" evidence="2">
    <location>
        <begin position="1"/>
        <end position="109"/>
    </location>
</feature>
<dbReference type="InterPro" id="IPR011008">
    <property type="entry name" value="Dimeric_a/b-barrel"/>
</dbReference>
<dbReference type="RefSeq" id="WP_183295232.1">
    <property type="nucleotide sequence ID" value="NZ_JACHVX010000002.1"/>
</dbReference>
<evidence type="ECO:0000313" key="4">
    <source>
        <dbReference type="Proteomes" id="UP000518206"/>
    </source>
</evidence>
<organism evidence="3 4">
    <name type="scientific">Cellulomonas cellasea</name>
    <dbReference type="NCBI Taxonomy" id="43670"/>
    <lineage>
        <taxon>Bacteria</taxon>
        <taxon>Bacillati</taxon>
        <taxon>Actinomycetota</taxon>
        <taxon>Actinomycetes</taxon>
        <taxon>Micrococcales</taxon>
        <taxon>Cellulomonadaceae</taxon>
        <taxon>Cellulomonas</taxon>
    </lineage>
</organism>
<dbReference type="SUPFAM" id="SSF54909">
    <property type="entry name" value="Dimeric alpha+beta barrel"/>
    <property type="match status" value="1"/>
</dbReference>